<feature type="region of interest" description="Disordered" evidence="1">
    <location>
        <begin position="83"/>
        <end position="110"/>
    </location>
</feature>
<evidence type="ECO:0000259" key="2">
    <source>
        <dbReference type="PROSITE" id="PS50838"/>
    </source>
</evidence>
<reference evidence="4" key="1">
    <citation type="submission" date="2025-08" db="UniProtKB">
        <authorList>
            <consortium name="RefSeq"/>
        </authorList>
    </citation>
    <scope>IDENTIFICATION</scope>
    <source>
        <tissue evidence="4">Blood</tissue>
    </source>
</reference>
<dbReference type="InterPro" id="IPR037445">
    <property type="entry name" value="MAGE"/>
</dbReference>
<feature type="domain" description="MAGE" evidence="2">
    <location>
        <begin position="112"/>
        <end position="311"/>
    </location>
</feature>
<protein>
    <submittedName>
        <fullName evidence="4">Melanoma-associated antigen B10-like</fullName>
    </submittedName>
</protein>
<gene>
    <name evidence="4" type="primary">LOC109561120</name>
</gene>
<dbReference type="SMART" id="SM01373">
    <property type="entry name" value="MAGE"/>
    <property type="match status" value="1"/>
</dbReference>
<feature type="compositionally biased region" description="Polar residues" evidence="1">
    <location>
        <begin position="50"/>
        <end position="68"/>
    </location>
</feature>
<sequence>MPRGQKSKLRARAKRRQARQEPSDLVEAQPTEPEEEEFPSSPSPSFEDVPQSSAATGTSSSLQVPGKVCSTTTVAASVSDAKFSEGATDQGKETPKVSQSKDTTEQSSKDLVDEKVPLLVNYLLYKYQMKEPVTKRDMLRKVIHKHKNLFSEILKKASEHLELLFGLDVKETDPNRGIYVLVNKLELGCDEKTGNDREIPKTGLLMIVLGVILTKGNCATEEQVWKVLNLMELYEEKKDRIYGDVKRLITKDLVQKKYLEYRQVANSDPPVYEFLWGPRAYSETTKMKVLEFVARIHGKVPAAFPSLYEEALKDEEERAQARASARARTAALARARTWAKAHSSSSTK</sequence>
<name>A0A6P5C0U8_BOSIN</name>
<dbReference type="PANTHER" id="PTHR11736:SF156">
    <property type="entry name" value="MAGE FAMILY MEMBER B10"/>
    <property type="match status" value="1"/>
</dbReference>
<accession>A0A6P5C0U8</accession>
<dbReference type="GO" id="GO:0000122">
    <property type="term" value="P:negative regulation of transcription by RNA polymerase II"/>
    <property type="evidence" value="ECO:0007669"/>
    <property type="project" value="TreeGrafter"/>
</dbReference>
<organism evidence="3 4">
    <name type="scientific">Bos indicus</name>
    <name type="common">Zebu</name>
    <dbReference type="NCBI Taxonomy" id="9915"/>
    <lineage>
        <taxon>Eukaryota</taxon>
        <taxon>Metazoa</taxon>
        <taxon>Chordata</taxon>
        <taxon>Craniata</taxon>
        <taxon>Vertebrata</taxon>
        <taxon>Euteleostomi</taxon>
        <taxon>Mammalia</taxon>
        <taxon>Eutheria</taxon>
        <taxon>Laurasiatheria</taxon>
        <taxon>Artiodactyla</taxon>
        <taxon>Ruminantia</taxon>
        <taxon>Pecora</taxon>
        <taxon>Bovidae</taxon>
        <taxon>Bovinae</taxon>
        <taxon>Bos</taxon>
    </lineage>
</organism>
<feature type="compositionally biased region" description="Basic residues" evidence="1">
    <location>
        <begin position="1"/>
        <end position="17"/>
    </location>
</feature>
<dbReference type="Proteomes" id="UP001652663">
    <property type="component" value="Chromosome X"/>
</dbReference>
<dbReference type="GeneID" id="109561120"/>
<evidence type="ECO:0000313" key="3">
    <source>
        <dbReference type="Proteomes" id="UP001652663"/>
    </source>
</evidence>
<proteinExistence type="predicted"/>
<dbReference type="InterPro" id="IPR041899">
    <property type="entry name" value="MAGE_WH2"/>
</dbReference>
<dbReference type="PANTHER" id="PTHR11736">
    <property type="entry name" value="MELANOMA-ASSOCIATED ANTIGEN MAGE ANTIGEN"/>
    <property type="match status" value="1"/>
</dbReference>
<dbReference type="OrthoDB" id="205198at2759"/>
<dbReference type="InterPro" id="IPR002190">
    <property type="entry name" value="MHD_dom"/>
</dbReference>
<feature type="region of interest" description="Disordered" evidence="1">
    <location>
        <begin position="1"/>
        <end position="68"/>
    </location>
</feature>
<dbReference type="Pfam" id="PF12440">
    <property type="entry name" value="MAGE_N"/>
    <property type="match status" value="1"/>
</dbReference>
<keyword evidence="3" id="KW-1185">Reference proteome</keyword>
<dbReference type="KEGG" id="biu:109561120"/>
<dbReference type="GO" id="GO:0005634">
    <property type="term" value="C:nucleus"/>
    <property type="evidence" value="ECO:0007669"/>
    <property type="project" value="TreeGrafter"/>
</dbReference>
<dbReference type="Gene3D" id="1.10.10.1200">
    <property type="entry name" value="MAGE homology domain, winged helix WH1 motif"/>
    <property type="match status" value="1"/>
</dbReference>
<dbReference type="Pfam" id="PF01454">
    <property type="entry name" value="MAGE"/>
    <property type="match status" value="1"/>
</dbReference>
<dbReference type="Gene3D" id="1.10.10.1210">
    <property type="entry name" value="MAGE homology domain, winged helix WH2 motif"/>
    <property type="match status" value="1"/>
</dbReference>
<evidence type="ECO:0000313" key="4">
    <source>
        <dbReference type="RefSeq" id="XP_019819090.2"/>
    </source>
</evidence>
<dbReference type="RefSeq" id="XP_019819090.2">
    <property type="nucleotide sequence ID" value="XM_019963531.2"/>
</dbReference>
<evidence type="ECO:0000256" key="1">
    <source>
        <dbReference type="SAM" id="MobiDB-lite"/>
    </source>
</evidence>
<dbReference type="InterPro" id="IPR021072">
    <property type="entry name" value="MAGE_N"/>
</dbReference>
<dbReference type="SMART" id="SM01392">
    <property type="entry name" value="MAGE_N"/>
    <property type="match status" value="1"/>
</dbReference>
<dbReference type="PROSITE" id="PS50838">
    <property type="entry name" value="MAGE"/>
    <property type="match status" value="1"/>
</dbReference>
<dbReference type="InterPro" id="IPR041898">
    <property type="entry name" value="MAGE_WH1"/>
</dbReference>